<protein>
    <recommendedName>
        <fullName evidence="4">Transmembrane protein</fullName>
    </recommendedName>
</protein>
<feature type="transmembrane region" description="Helical" evidence="1">
    <location>
        <begin position="35"/>
        <end position="61"/>
    </location>
</feature>
<evidence type="ECO:0000256" key="1">
    <source>
        <dbReference type="SAM" id="Phobius"/>
    </source>
</evidence>
<keyword evidence="1" id="KW-0472">Membrane</keyword>
<evidence type="ECO:0000313" key="3">
    <source>
        <dbReference type="Proteomes" id="UP001237642"/>
    </source>
</evidence>
<gene>
    <name evidence="2" type="ORF">POM88_050547</name>
</gene>
<evidence type="ECO:0000313" key="2">
    <source>
        <dbReference type="EMBL" id="KAK1357291.1"/>
    </source>
</evidence>
<dbReference type="AlphaFoldDB" id="A0AAD8GYZ2"/>
<keyword evidence="1" id="KW-0812">Transmembrane</keyword>
<feature type="transmembrane region" description="Helical" evidence="1">
    <location>
        <begin position="106"/>
        <end position="125"/>
    </location>
</feature>
<keyword evidence="3" id="KW-1185">Reference proteome</keyword>
<sequence length="215" mass="23453">MVVSATTPRLHLQPSSMSMSFGVPPESLDGRLMEITTAVVVDSNLICSTINYVIQGIILLLKLGYSIDEYHRYVDWVCFAGTLVSLIGTVASLIVNKNRPPHKGRIFNFSVSLLLVGSTGCALAVHCDPRVLATTISTVLFYVTRANSQTKEKWYLLGDRKVPVSLSQTQDGVITDVKVSTEHAHLMDTVYQDGRNVALSVSSGEGVVELKIKEV</sequence>
<name>A0AAD8GYZ2_9APIA</name>
<dbReference type="EMBL" id="JAUIZM010000011">
    <property type="protein sequence ID" value="KAK1357291.1"/>
    <property type="molecule type" value="Genomic_DNA"/>
</dbReference>
<proteinExistence type="predicted"/>
<keyword evidence="1" id="KW-1133">Transmembrane helix</keyword>
<reference evidence="2" key="2">
    <citation type="submission" date="2023-05" db="EMBL/GenBank/DDBJ databases">
        <authorList>
            <person name="Schelkunov M.I."/>
        </authorList>
    </citation>
    <scope>NUCLEOTIDE SEQUENCE</scope>
    <source>
        <strain evidence="2">Hsosn_3</strain>
        <tissue evidence="2">Leaf</tissue>
    </source>
</reference>
<organism evidence="2 3">
    <name type="scientific">Heracleum sosnowskyi</name>
    <dbReference type="NCBI Taxonomy" id="360622"/>
    <lineage>
        <taxon>Eukaryota</taxon>
        <taxon>Viridiplantae</taxon>
        <taxon>Streptophyta</taxon>
        <taxon>Embryophyta</taxon>
        <taxon>Tracheophyta</taxon>
        <taxon>Spermatophyta</taxon>
        <taxon>Magnoliopsida</taxon>
        <taxon>eudicotyledons</taxon>
        <taxon>Gunneridae</taxon>
        <taxon>Pentapetalae</taxon>
        <taxon>asterids</taxon>
        <taxon>campanulids</taxon>
        <taxon>Apiales</taxon>
        <taxon>Apiaceae</taxon>
        <taxon>Apioideae</taxon>
        <taxon>apioid superclade</taxon>
        <taxon>Tordylieae</taxon>
        <taxon>Tordyliinae</taxon>
        <taxon>Heracleum</taxon>
    </lineage>
</organism>
<dbReference type="Proteomes" id="UP001237642">
    <property type="component" value="Unassembled WGS sequence"/>
</dbReference>
<evidence type="ECO:0008006" key="4">
    <source>
        <dbReference type="Google" id="ProtNLM"/>
    </source>
</evidence>
<accession>A0AAD8GYZ2</accession>
<feature type="transmembrane region" description="Helical" evidence="1">
    <location>
        <begin position="73"/>
        <end position="94"/>
    </location>
</feature>
<reference evidence="2" key="1">
    <citation type="submission" date="2023-02" db="EMBL/GenBank/DDBJ databases">
        <title>Genome of toxic invasive species Heracleum sosnowskyi carries increased number of genes despite the absence of recent whole-genome duplications.</title>
        <authorList>
            <person name="Schelkunov M."/>
            <person name="Shtratnikova V."/>
            <person name="Makarenko M."/>
            <person name="Klepikova A."/>
            <person name="Omelchenko D."/>
            <person name="Novikova G."/>
            <person name="Obukhova E."/>
            <person name="Bogdanov V."/>
            <person name="Penin A."/>
            <person name="Logacheva M."/>
        </authorList>
    </citation>
    <scope>NUCLEOTIDE SEQUENCE</scope>
    <source>
        <strain evidence="2">Hsosn_3</strain>
        <tissue evidence="2">Leaf</tissue>
    </source>
</reference>
<comment type="caution">
    <text evidence="2">The sequence shown here is derived from an EMBL/GenBank/DDBJ whole genome shotgun (WGS) entry which is preliminary data.</text>
</comment>